<dbReference type="Gene3D" id="3.40.50.1390">
    <property type="entry name" value="Resolvase, N-terminal catalytic domain"/>
    <property type="match status" value="1"/>
</dbReference>
<accession>A0ABP3HBT1</accession>
<dbReference type="RefSeq" id="WP_344120621.1">
    <property type="nucleotide sequence ID" value="NZ_BAAABW010000026.1"/>
</dbReference>
<dbReference type="EMBL" id="BAAABW010000026">
    <property type="protein sequence ID" value="GAA0363883.1"/>
    <property type="molecule type" value="Genomic_DNA"/>
</dbReference>
<sequence length="155" mass="17261">MVSNQRAAPQEPPAARRSEGDRQRRRRLADAASGLVQKIERFRCVIYLSGIHGADTDQHRQECQETAEILGWDVVAVVVEKGSQHSAPPREREGMESALSRLRCGEAGAILTAWRSMISPSVDEYRETVREIEETGGFVYAKRLVSPEETDEAAP</sequence>
<protein>
    <recommendedName>
        <fullName evidence="4">Resolvase/invertase-type recombinase catalytic domain-containing protein</fullName>
    </recommendedName>
</protein>
<feature type="region of interest" description="Disordered" evidence="1">
    <location>
        <begin position="1"/>
        <end position="29"/>
    </location>
</feature>
<proteinExistence type="predicted"/>
<keyword evidence="3" id="KW-1185">Reference proteome</keyword>
<dbReference type="Proteomes" id="UP001500063">
    <property type="component" value="Unassembled WGS sequence"/>
</dbReference>
<reference evidence="3" key="1">
    <citation type="journal article" date="2019" name="Int. J. Syst. Evol. Microbiol.">
        <title>The Global Catalogue of Microorganisms (GCM) 10K type strain sequencing project: providing services to taxonomists for standard genome sequencing and annotation.</title>
        <authorList>
            <consortium name="The Broad Institute Genomics Platform"/>
            <consortium name="The Broad Institute Genome Sequencing Center for Infectious Disease"/>
            <person name="Wu L."/>
            <person name="Ma J."/>
        </authorList>
    </citation>
    <scope>NUCLEOTIDE SEQUENCE [LARGE SCALE GENOMIC DNA]</scope>
    <source>
        <strain evidence="3">JCM 4565</strain>
    </source>
</reference>
<organism evidence="2 3">
    <name type="scientific">Streptomyces blastmyceticus</name>
    <dbReference type="NCBI Taxonomy" id="68180"/>
    <lineage>
        <taxon>Bacteria</taxon>
        <taxon>Bacillati</taxon>
        <taxon>Actinomycetota</taxon>
        <taxon>Actinomycetes</taxon>
        <taxon>Kitasatosporales</taxon>
        <taxon>Streptomycetaceae</taxon>
        <taxon>Streptomyces</taxon>
    </lineage>
</organism>
<dbReference type="InterPro" id="IPR036162">
    <property type="entry name" value="Resolvase-like_N_sf"/>
</dbReference>
<comment type="caution">
    <text evidence="2">The sequence shown here is derived from an EMBL/GenBank/DDBJ whole genome shotgun (WGS) entry which is preliminary data.</text>
</comment>
<evidence type="ECO:0000313" key="2">
    <source>
        <dbReference type="EMBL" id="GAA0363883.1"/>
    </source>
</evidence>
<evidence type="ECO:0000313" key="3">
    <source>
        <dbReference type="Proteomes" id="UP001500063"/>
    </source>
</evidence>
<feature type="compositionally biased region" description="Low complexity" evidence="1">
    <location>
        <begin position="1"/>
        <end position="13"/>
    </location>
</feature>
<dbReference type="SUPFAM" id="SSF53041">
    <property type="entry name" value="Resolvase-like"/>
    <property type="match status" value="1"/>
</dbReference>
<name>A0ABP3HBT1_9ACTN</name>
<evidence type="ECO:0000256" key="1">
    <source>
        <dbReference type="SAM" id="MobiDB-lite"/>
    </source>
</evidence>
<evidence type="ECO:0008006" key="4">
    <source>
        <dbReference type="Google" id="ProtNLM"/>
    </source>
</evidence>
<gene>
    <name evidence="2" type="ORF">GCM10010319_47100</name>
</gene>